<dbReference type="InterPro" id="IPR000667">
    <property type="entry name" value="Peptidase_S13"/>
</dbReference>
<dbReference type="GO" id="GO:0009002">
    <property type="term" value="F:serine-type D-Ala-D-Ala carboxypeptidase activity"/>
    <property type="evidence" value="ECO:0007669"/>
    <property type="project" value="UniProtKB-EC"/>
</dbReference>
<dbReference type="InterPro" id="IPR012338">
    <property type="entry name" value="Beta-lactam/transpept-like"/>
</dbReference>
<dbReference type="Gene3D" id="3.40.710.10">
    <property type="entry name" value="DD-peptidase/beta-lactamase superfamily"/>
    <property type="match status" value="2"/>
</dbReference>
<dbReference type="EMBL" id="JAPFQN010000011">
    <property type="protein sequence ID" value="MCX2745810.1"/>
    <property type="molecule type" value="Genomic_DNA"/>
</dbReference>
<dbReference type="SUPFAM" id="SSF56601">
    <property type="entry name" value="beta-lactamase/transpeptidase-like"/>
    <property type="match status" value="1"/>
</dbReference>
<evidence type="ECO:0000313" key="3">
    <source>
        <dbReference type="EMBL" id="MCX2745810.1"/>
    </source>
</evidence>
<protein>
    <submittedName>
        <fullName evidence="3">D-alanyl-D-alanine carboxypeptidase</fullName>
        <ecNumber evidence="3">3.4.16.4</ecNumber>
    </submittedName>
</protein>
<sequence length="439" mass="51202">MLRHFFISILIVFGIFTSRSQNLVEIAFDTTRLFQDNFTGFMLYDPESGDTIYSLNEKKFFNPASNVKIFTFFTSLQLIPDRLAASHYFYRGDTVYIQGTGDPTFLHPDFEEQPLLDFLKETDKTIVFLTGNYEGQHYGPGWAWDDYTYFFSNERASFPVCGNAIRVDFDRLDSSFNVYPKYFLPSTKLNRKGGRGIYRVSRDMKDNSFTIYPSMFYNDDPVNVPLEYDDQVLTCILEDTLSKPVFIRQTPLEFMSHNEDEIVMKGVRKDTVLKKMMIDSDNFIAEQLLINASSFYSDSLSTQLIIDLMQDSLADHWEKAPIWRDASGLSRYNLFSPIHFVTILNLLYKDFEDKEELTSYFPVSGSTGTLKYFLEEEKENPFLWGKTGSLNNNFNLSGYIKTKSGKMLIFSFMNNHYTERTSLVKKKMENIFRIIHENY</sequence>
<dbReference type="Pfam" id="PF02113">
    <property type="entry name" value="Peptidase_S13"/>
    <property type="match status" value="2"/>
</dbReference>
<keyword evidence="2 3" id="KW-0378">Hydrolase</keyword>
<organism evidence="3 4">
    <name type="scientific">Mangrovivirga halotolerans</name>
    <dbReference type="NCBI Taxonomy" id="2993936"/>
    <lineage>
        <taxon>Bacteria</taxon>
        <taxon>Pseudomonadati</taxon>
        <taxon>Bacteroidota</taxon>
        <taxon>Cytophagia</taxon>
        <taxon>Cytophagales</taxon>
        <taxon>Mangrovivirgaceae</taxon>
        <taxon>Mangrovivirga</taxon>
    </lineage>
</organism>
<comment type="caution">
    <text evidence="3">The sequence shown here is derived from an EMBL/GenBank/DDBJ whole genome shotgun (WGS) entry which is preliminary data.</text>
</comment>
<keyword evidence="3" id="KW-0645">Protease</keyword>
<evidence type="ECO:0000313" key="4">
    <source>
        <dbReference type="Proteomes" id="UP001209885"/>
    </source>
</evidence>
<accession>A0ABT3RXE5</accession>
<keyword evidence="4" id="KW-1185">Reference proteome</keyword>
<dbReference type="EC" id="3.4.16.4" evidence="3"/>
<name>A0ABT3RXE5_9BACT</name>
<dbReference type="RefSeq" id="WP_266058410.1">
    <property type="nucleotide sequence ID" value="NZ_JAPFQN010000011.1"/>
</dbReference>
<proteinExistence type="inferred from homology"/>
<dbReference type="PANTHER" id="PTHR30023">
    <property type="entry name" value="D-ALANYL-D-ALANINE CARBOXYPEPTIDASE"/>
    <property type="match status" value="1"/>
</dbReference>
<comment type="similarity">
    <text evidence="1">Belongs to the peptidase S13 family.</text>
</comment>
<evidence type="ECO:0000256" key="2">
    <source>
        <dbReference type="ARBA" id="ARBA00022801"/>
    </source>
</evidence>
<dbReference type="PANTHER" id="PTHR30023:SF0">
    <property type="entry name" value="PENICILLIN-SENSITIVE CARBOXYPEPTIDASE A"/>
    <property type="match status" value="1"/>
</dbReference>
<evidence type="ECO:0000256" key="1">
    <source>
        <dbReference type="ARBA" id="ARBA00006096"/>
    </source>
</evidence>
<dbReference type="PRINTS" id="PR00922">
    <property type="entry name" value="DADACBPTASE3"/>
</dbReference>
<gene>
    <name evidence="3" type="ORF">OO013_18145</name>
</gene>
<reference evidence="3 4" key="1">
    <citation type="submission" date="2022-11" db="EMBL/GenBank/DDBJ databases">
        <title>The characterization of three novel Bacteroidetes species and genomic analysis of their roles in tidal elemental geochemical cycles.</title>
        <authorList>
            <person name="Ma K."/>
        </authorList>
    </citation>
    <scope>NUCLEOTIDE SEQUENCE [LARGE SCALE GENOMIC DNA]</scope>
    <source>
        <strain evidence="3 4">M17</strain>
    </source>
</reference>
<dbReference type="Proteomes" id="UP001209885">
    <property type="component" value="Unassembled WGS sequence"/>
</dbReference>
<keyword evidence="3" id="KW-0121">Carboxypeptidase</keyword>